<organism evidence="2 3">
    <name type="scientific">Platanthera zijinensis</name>
    <dbReference type="NCBI Taxonomy" id="2320716"/>
    <lineage>
        <taxon>Eukaryota</taxon>
        <taxon>Viridiplantae</taxon>
        <taxon>Streptophyta</taxon>
        <taxon>Embryophyta</taxon>
        <taxon>Tracheophyta</taxon>
        <taxon>Spermatophyta</taxon>
        <taxon>Magnoliopsida</taxon>
        <taxon>Liliopsida</taxon>
        <taxon>Asparagales</taxon>
        <taxon>Orchidaceae</taxon>
        <taxon>Orchidoideae</taxon>
        <taxon>Orchideae</taxon>
        <taxon>Orchidinae</taxon>
        <taxon>Platanthera</taxon>
    </lineage>
</organism>
<feature type="compositionally biased region" description="Basic and acidic residues" evidence="1">
    <location>
        <begin position="57"/>
        <end position="79"/>
    </location>
</feature>
<dbReference type="AlphaFoldDB" id="A0AAP0BGB3"/>
<proteinExistence type="predicted"/>
<dbReference type="Proteomes" id="UP001418222">
    <property type="component" value="Unassembled WGS sequence"/>
</dbReference>
<protein>
    <submittedName>
        <fullName evidence="2">Uncharacterized protein</fullName>
    </submittedName>
</protein>
<name>A0AAP0BGB3_9ASPA</name>
<feature type="compositionally biased region" description="Basic and acidic residues" evidence="1">
    <location>
        <begin position="126"/>
        <end position="139"/>
    </location>
</feature>
<sequence>MKNQSPILVQRQILVHHPVVKDIQCRFKQIKEAEAMRRKQLEEAGIRAEEKITMIEQESKAKLEGKKDDVNSGNHERNGHLSNKTNGLPYHNSTKVEQDESPEVEEEEEMESEEMRIPPAFANSESVDKRDQAIEKDEA</sequence>
<feature type="compositionally biased region" description="Acidic residues" evidence="1">
    <location>
        <begin position="99"/>
        <end position="112"/>
    </location>
</feature>
<feature type="compositionally biased region" description="Polar residues" evidence="1">
    <location>
        <begin position="80"/>
        <end position="95"/>
    </location>
</feature>
<gene>
    <name evidence="2" type="ORF">KSP39_PZI011280</name>
</gene>
<keyword evidence="3" id="KW-1185">Reference proteome</keyword>
<evidence type="ECO:0000313" key="2">
    <source>
        <dbReference type="EMBL" id="KAK8938670.1"/>
    </source>
</evidence>
<evidence type="ECO:0000313" key="3">
    <source>
        <dbReference type="Proteomes" id="UP001418222"/>
    </source>
</evidence>
<reference evidence="2 3" key="1">
    <citation type="journal article" date="2022" name="Nat. Plants">
        <title>Genomes of leafy and leafless Platanthera orchids illuminate the evolution of mycoheterotrophy.</title>
        <authorList>
            <person name="Li M.H."/>
            <person name="Liu K.W."/>
            <person name="Li Z."/>
            <person name="Lu H.C."/>
            <person name="Ye Q.L."/>
            <person name="Zhang D."/>
            <person name="Wang J.Y."/>
            <person name="Li Y.F."/>
            <person name="Zhong Z.M."/>
            <person name="Liu X."/>
            <person name="Yu X."/>
            <person name="Liu D.K."/>
            <person name="Tu X.D."/>
            <person name="Liu B."/>
            <person name="Hao Y."/>
            <person name="Liao X.Y."/>
            <person name="Jiang Y.T."/>
            <person name="Sun W.H."/>
            <person name="Chen J."/>
            <person name="Chen Y.Q."/>
            <person name="Ai Y."/>
            <person name="Zhai J.W."/>
            <person name="Wu S.S."/>
            <person name="Zhou Z."/>
            <person name="Hsiao Y.Y."/>
            <person name="Wu W.L."/>
            <person name="Chen Y.Y."/>
            <person name="Lin Y.F."/>
            <person name="Hsu J.L."/>
            <person name="Li C.Y."/>
            <person name="Wang Z.W."/>
            <person name="Zhao X."/>
            <person name="Zhong W.Y."/>
            <person name="Ma X.K."/>
            <person name="Ma L."/>
            <person name="Huang J."/>
            <person name="Chen G.Z."/>
            <person name="Huang M.Z."/>
            <person name="Huang L."/>
            <person name="Peng D.H."/>
            <person name="Luo Y.B."/>
            <person name="Zou S.Q."/>
            <person name="Chen S.P."/>
            <person name="Lan S."/>
            <person name="Tsai W.C."/>
            <person name="Van de Peer Y."/>
            <person name="Liu Z.J."/>
        </authorList>
    </citation>
    <scope>NUCLEOTIDE SEQUENCE [LARGE SCALE GENOMIC DNA]</scope>
    <source>
        <strain evidence="2">Lor287</strain>
    </source>
</reference>
<feature type="region of interest" description="Disordered" evidence="1">
    <location>
        <begin position="57"/>
        <end position="139"/>
    </location>
</feature>
<accession>A0AAP0BGB3</accession>
<dbReference type="EMBL" id="JBBWWQ010000009">
    <property type="protein sequence ID" value="KAK8938670.1"/>
    <property type="molecule type" value="Genomic_DNA"/>
</dbReference>
<evidence type="ECO:0000256" key="1">
    <source>
        <dbReference type="SAM" id="MobiDB-lite"/>
    </source>
</evidence>
<comment type="caution">
    <text evidence="2">The sequence shown here is derived from an EMBL/GenBank/DDBJ whole genome shotgun (WGS) entry which is preliminary data.</text>
</comment>